<dbReference type="Gramene" id="TraesCS6B02G401900.1">
    <property type="protein sequence ID" value="TraesCS6B02G401900.1.cds1"/>
    <property type="gene ID" value="TraesCS6B02G401900"/>
</dbReference>
<protein>
    <submittedName>
        <fullName evidence="1">Uncharacterized protein</fullName>
    </submittedName>
</protein>
<dbReference type="EnsemblPlants" id="TraesCS6B02G401900.1">
    <property type="protein sequence ID" value="TraesCS6B02G401900.1.cds1"/>
    <property type="gene ID" value="TraesCS6B02G401900"/>
</dbReference>
<reference evidence="1" key="2">
    <citation type="submission" date="2018-10" db="UniProtKB">
        <authorList>
            <consortium name="EnsemblPlants"/>
        </authorList>
    </citation>
    <scope>IDENTIFICATION</scope>
</reference>
<organism evidence="1">
    <name type="scientific">Triticum aestivum</name>
    <name type="common">Wheat</name>
    <dbReference type="NCBI Taxonomy" id="4565"/>
    <lineage>
        <taxon>Eukaryota</taxon>
        <taxon>Viridiplantae</taxon>
        <taxon>Streptophyta</taxon>
        <taxon>Embryophyta</taxon>
        <taxon>Tracheophyta</taxon>
        <taxon>Spermatophyta</taxon>
        <taxon>Magnoliopsida</taxon>
        <taxon>Liliopsida</taxon>
        <taxon>Poales</taxon>
        <taxon>Poaceae</taxon>
        <taxon>BOP clade</taxon>
        <taxon>Pooideae</taxon>
        <taxon>Triticodae</taxon>
        <taxon>Triticeae</taxon>
        <taxon>Triticinae</taxon>
        <taxon>Triticum</taxon>
    </lineage>
</organism>
<dbReference type="Gramene" id="TraesCS6B03G1136700.1">
    <property type="protein sequence ID" value="TraesCS6B03G1136700.1.CDS1"/>
    <property type="gene ID" value="TraesCS6B03G1136700"/>
</dbReference>
<keyword evidence="2" id="KW-1185">Reference proteome</keyword>
<dbReference type="Gramene" id="TraesSTA6B03G03606480.1">
    <property type="protein sequence ID" value="TraesSTA6B03G03606480.1.CDS1"/>
    <property type="gene ID" value="TraesSTA6B03G03606480"/>
</dbReference>
<sequence>MGVAAALWDALSKAANLAQISGLLVAVGTSLQRITQGKRECARLERCSRRLHALLQWPTGCGAALLCSEMGGPAVKALVDAAGLVDDYKKSTLWRRVRWDSSMANQLRDMQDVVDSYCGLLLFINAHILLQQATHHPTLSDTPTSTTMYEREIEMQILFIVIRPLQQATMPWLISTSSC</sequence>
<dbReference type="Gramene" id="TraesJAG6B03G03608150.1">
    <property type="protein sequence ID" value="TraesJAG6B03G03608150.1.CDS1"/>
    <property type="gene ID" value="TraesJAG6B03G03608150"/>
</dbReference>
<dbReference type="OrthoDB" id="631625at2759"/>
<dbReference type="Proteomes" id="UP000019116">
    <property type="component" value="Chromosome 6B"/>
</dbReference>
<dbReference type="Gramene" id="TraesARI6B03G03578250.1">
    <property type="protein sequence ID" value="TraesARI6B03G03578250.1.CDS1"/>
    <property type="gene ID" value="TraesARI6B03G03578250"/>
</dbReference>
<dbReference type="Gramene" id="TraesWEE_scaffold_010867_01G000200.1">
    <property type="protein sequence ID" value="TraesWEE_scaffold_010867_01G000200.1"/>
    <property type="gene ID" value="TraesWEE_scaffold_010867_01G000200"/>
</dbReference>
<dbReference type="Gramene" id="TraesRN6B0101112800.1">
    <property type="protein sequence ID" value="TraesRN6B0101112800.1"/>
    <property type="gene ID" value="TraesRN6B0101112800"/>
</dbReference>
<evidence type="ECO:0000313" key="2">
    <source>
        <dbReference type="Proteomes" id="UP000019116"/>
    </source>
</evidence>
<accession>A0A3B6PRZ1</accession>
<dbReference type="Gramene" id="TraesMAC6B03G03616140.1">
    <property type="protein sequence ID" value="TraesMAC6B03G03616140.1.CDS1"/>
    <property type="gene ID" value="TraesMAC6B03G03616140"/>
</dbReference>
<dbReference type="AlphaFoldDB" id="A0A3B6PRZ1"/>
<name>A0A3B6PRZ1_WHEAT</name>
<proteinExistence type="predicted"/>
<reference evidence="1" key="1">
    <citation type="submission" date="2018-08" db="EMBL/GenBank/DDBJ databases">
        <authorList>
            <person name="Rossello M."/>
        </authorList>
    </citation>
    <scope>NUCLEOTIDE SEQUENCE [LARGE SCALE GENOMIC DNA]</scope>
    <source>
        <strain evidence="1">cv. Chinese Spring</strain>
    </source>
</reference>
<evidence type="ECO:0000313" key="1">
    <source>
        <dbReference type="EnsemblPlants" id="TraesCS6B02G401900.1.cds1"/>
    </source>
</evidence>
<dbReference type="Gramene" id="TraesCLE_scaffold_011651_01G000100.1">
    <property type="protein sequence ID" value="TraesCLE_scaffold_011651_01G000100.1"/>
    <property type="gene ID" value="TraesCLE_scaffold_011651_01G000100"/>
</dbReference>